<accession>A0A915CSP4</accession>
<organism evidence="1 2">
    <name type="scientific">Ditylenchus dipsaci</name>
    <dbReference type="NCBI Taxonomy" id="166011"/>
    <lineage>
        <taxon>Eukaryota</taxon>
        <taxon>Metazoa</taxon>
        <taxon>Ecdysozoa</taxon>
        <taxon>Nematoda</taxon>
        <taxon>Chromadorea</taxon>
        <taxon>Rhabditida</taxon>
        <taxon>Tylenchina</taxon>
        <taxon>Tylenchomorpha</taxon>
        <taxon>Sphaerularioidea</taxon>
        <taxon>Anguinidae</taxon>
        <taxon>Anguininae</taxon>
        <taxon>Ditylenchus</taxon>
    </lineage>
</organism>
<evidence type="ECO:0000313" key="1">
    <source>
        <dbReference type="Proteomes" id="UP000887574"/>
    </source>
</evidence>
<reference evidence="2" key="1">
    <citation type="submission" date="2022-11" db="UniProtKB">
        <authorList>
            <consortium name="WormBaseParasite"/>
        </authorList>
    </citation>
    <scope>IDENTIFICATION</scope>
</reference>
<dbReference type="WBParaSite" id="jg11827">
    <property type="protein sequence ID" value="jg11827"/>
    <property type="gene ID" value="jg11827"/>
</dbReference>
<evidence type="ECO:0000313" key="2">
    <source>
        <dbReference type="WBParaSite" id="jg11827"/>
    </source>
</evidence>
<dbReference type="Proteomes" id="UP000887574">
    <property type="component" value="Unplaced"/>
</dbReference>
<keyword evidence="1" id="KW-1185">Reference proteome</keyword>
<dbReference type="AlphaFoldDB" id="A0A915CSP4"/>
<proteinExistence type="predicted"/>
<name>A0A915CSP4_9BILA</name>
<sequence>MRNTIIGYHHLDKSIKIITRILPSRYSYLSAPPSKKHHVVTSIWITIPRFDYMASKNLGPADKTKGKKKRKIPNGLSRLIVICMHVIRRSLKLVWSAGNGVLQIRPVGGPSFRWLVPSRLLPSLQDKSSLKLVTIGRQICLPIVNMADGSQQTLSANVLLDNETFGAGKFDRNEEHMQFLGSLRRNTSSSVDTKCFCLI</sequence>
<protein>
    <submittedName>
        <fullName evidence="2">Uncharacterized protein</fullName>
    </submittedName>
</protein>